<comment type="caution">
    <text evidence="1">The sequence shown here is derived from an EMBL/GenBank/DDBJ whole genome shotgun (WGS) entry which is preliminary data.</text>
</comment>
<sequence length="123" mass="13262">MQSPRHRVWQLMRFSSALSRIGAGFWSSDAGPVPGHSPPESLGGASLGQLKRLIGAKPAAKLTCGNSPKTEAFARTDGQPKKEGLKKTVLTAKPVGHLHRDKYLAKRFLLHSSPPSPPYQGKI</sequence>
<organism evidence="1 2">
    <name type="scientific">Caerostris extrusa</name>
    <name type="common">Bark spider</name>
    <name type="synonym">Caerostris bankana</name>
    <dbReference type="NCBI Taxonomy" id="172846"/>
    <lineage>
        <taxon>Eukaryota</taxon>
        <taxon>Metazoa</taxon>
        <taxon>Ecdysozoa</taxon>
        <taxon>Arthropoda</taxon>
        <taxon>Chelicerata</taxon>
        <taxon>Arachnida</taxon>
        <taxon>Araneae</taxon>
        <taxon>Araneomorphae</taxon>
        <taxon>Entelegynae</taxon>
        <taxon>Araneoidea</taxon>
        <taxon>Araneidae</taxon>
        <taxon>Caerostris</taxon>
    </lineage>
</organism>
<gene>
    <name evidence="1" type="ORF">CEXT_181381</name>
</gene>
<keyword evidence="2" id="KW-1185">Reference proteome</keyword>
<proteinExistence type="predicted"/>
<protein>
    <submittedName>
        <fullName evidence="1">Uncharacterized protein</fullName>
    </submittedName>
</protein>
<evidence type="ECO:0000313" key="2">
    <source>
        <dbReference type="Proteomes" id="UP001054945"/>
    </source>
</evidence>
<evidence type="ECO:0000313" key="1">
    <source>
        <dbReference type="EMBL" id="GIY41363.1"/>
    </source>
</evidence>
<dbReference type="EMBL" id="BPLR01010708">
    <property type="protein sequence ID" value="GIY41363.1"/>
    <property type="molecule type" value="Genomic_DNA"/>
</dbReference>
<accession>A0AAV4T3Y9</accession>
<reference evidence="1 2" key="1">
    <citation type="submission" date="2021-06" db="EMBL/GenBank/DDBJ databases">
        <title>Caerostris extrusa draft genome.</title>
        <authorList>
            <person name="Kono N."/>
            <person name="Arakawa K."/>
        </authorList>
    </citation>
    <scope>NUCLEOTIDE SEQUENCE [LARGE SCALE GENOMIC DNA]</scope>
</reference>
<dbReference type="AlphaFoldDB" id="A0AAV4T3Y9"/>
<name>A0AAV4T3Y9_CAEEX</name>
<dbReference type="Proteomes" id="UP001054945">
    <property type="component" value="Unassembled WGS sequence"/>
</dbReference>